<dbReference type="SUPFAM" id="SSF52794">
    <property type="entry name" value="PTS system IIB component-like"/>
    <property type="match status" value="1"/>
</dbReference>
<reference evidence="9 10" key="1">
    <citation type="submission" date="2016-10" db="EMBL/GenBank/DDBJ databases">
        <authorList>
            <person name="de Groot N.N."/>
        </authorList>
    </citation>
    <scope>NUCLEOTIDE SEQUENCE [LARGE SCALE GENOMIC DNA]</scope>
    <source>
        <strain evidence="9 10">DSM 2179</strain>
    </source>
</reference>
<evidence type="ECO:0000256" key="1">
    <source>
        <dbReference type="ARBA" id="ARBA00022448"/>
    </source>
</evidence>
<dbReference type="PANTHER" id="PTHR34581">
    <property type="entry name" value="PTS SYSTEM N,N'-DIACETYLCHITOBIOSE-SPECIFIC EIIB COMPONENT"/>
    <property type="match status" value="1"/>
</dbReference>
<dbReference type="PANTHER" id="PTHR34581:SF2">
    <property type="entry name" value="PTS SYSTEM N,N'-DIACETYLCHITOBIOSE-SPECIFIC EIIB COMPONENT"/>
    <property type="match status" value="1"/>
</dbReference>
<keyword evidence="5" id="KW-0598">Phosphotransferase system</keyword>
<keyword evidence="1" id="KW-0813">Transport</keyword>
<feature type="domain" description="PTS EIIB type-3" evidence="8">
    <location>
        <begin position="1"/>
        <end position="104"/>
    </location>
</feature>
<dbReference type="RefSeq" id="WP_091830800.1">
    <property type="nucleotide sequence ID" value="NZ_FNZK01000007.1"/>
</dbReference>
<keyword evidence="3" id="KW-0762">Sugar transport</keyword>
<dbReference type="PROSITE" id="PS51100">
    <property type="entry name" value="PTS_EIIB_TYPE_3"/>
    <property type="match status" value="1"/>
</dbReference>
<dbReference type="InterPro" id="IPR051819">
    <property type="entry name" value="PTS_sugar-specific_EIIB"/>
</dbReference>
<gene>
    <name evidence="9" type="ORF">SAMN05660742_1073</name>
</gene>
<evidence type="ECO:0000256" key="7">
    <source>
        <dbReference type="PROSITE-ProRule" id="PRU00423"/>
    </source>
</evidence>
<evidence type="ECO:0000256" key="6">
    <source>
        <dbReference type="ARBA" id="ARBA00022777"/>
    </source>
</evidence>
<evidence type="ECO:0000256" key="3">
    <source>
        <dbReference type="ARBA" id="ARBA00022597"/>
    </source>
</evidence>
<dbReference type="InterPro" id="IPR036095">
    <property type="entry name" value="PTS_EIIB-like_sf"/>
</dbReference>
<evidence type="ECO:0000259" key="8">
    <source>
        <dbReference type="PROSITE" id="PS51100"/>
    </source>
</evidence>
<keyword evidence="10" id="KW-1185">Reference proteome</keyword>
<proteinExistence type="predicted"/>
<evidence type="ECO:0000256" key="5">
    <source>
        <dbReference type="ARBA" id="ARBA00022683"/>
    </source>
</evidence>
<name>A0A1H6YTD8_9FIRM</name>
<dbReference type="InterPro" id="IPR013012">
    <property type="entry name" value="PTS_EIIB_3"/>
</dbReference>
<organism evidence="9 10">
    <name type="scientific">Propionispira arboris</name>
    <dbReference type="NCBI Taxonomy" id="84035"/>
    <lineage>
        <taxon>Bacteria</taxon>
        <taxon>Bacillati</taxon>
        <taxon>Bacillota</taxon>
        <taxon>Negativicutes</taxon>
        <taxon>Selenomonadales</taxon>
        <taxon>Selenomonadaceae</taxon>
        <taxon>Propionispira</taxon>
    </lineage>
</organism>
<dbReference type="GO" id="GO:0008982">
    <property type="term" value="F:protein-N(PI)-phosphohistidine-sugar phosphotransferase activity"/>
    <property type="evidence" value="ECO:0007669"/>
    <property type="project" value="InterPro"/>
</dbReference>
<evidence type="ECO:0000313" key="10">
    <source>
        <dbReference type="Proteomes" id="UP000199662"/>
    </source>
</evidence>
<sequence>MNIYLVCNAGMSTSILVKKMQDAAKTQQIDVNIEAFSVEILDEKIDSADVILLGPQIRHMFNDVKKVVADKCPVEVIDMRDYGMIRGDKVLEKALKMVQNNKGE</sequence>
<keyword evidence="2" id="KW-0597">Phosphoprotein</keyword>
<protein>
    <submittedName>
        <fullName evidence="9">PTS system, cellobiose-specific IIB component</fullName>
    </submittedName>
</protein>
<dbReference type="Proteomes" id="UP000199662">
    <property type="component" value="Unassembled WGS sequence"/>
</dbReference>
<dbReference type="CDD" id="cd05564">
    <property type="entry name" value="PTS_IIB_chitobiose_lichenan"/>
    <property type="match status" value="1"/>
</dbReference>
<dbReference type="GO" id="GO:0016301">
    <property type="term" value="F:kinase activity"/>
    <property type="evidence" value="ECO:0007669"/>
    <property type="project" value="UniProtKB-KW"/>
</dbReference>
<evidence type="ECO:0000313" key="9">
    <source>
        <dbReference type="EMBL" id="SEJ40560.1"/>
    </source>
</evidence>
<feature type="modified residue" description="Phosphocysteine; by EIIA" evidence="7">
    <location>
        <position position="7"/>
    </location>
</feature>
<keyword evidence="6" id="KW-0418">Kinase</keyword>
<dbReference type="Pfam" id="PF02302">
    <property type="entry name" value="PTS_IIB"/>
    <property type="match status" value="1"/>
</dbReference>
<dbReference type="InterPro" id="IPR003501">
    <property type="entry name" value="PTS_EIIB_2/3"/>
</dbReference>
<keyword evidence="4" id="KW-0808">Transferase</keyword>
<evidence type="ECO:0000256" key="4">
    <source>
        <dbReference type="ARBA" id="ARBA00022679"/>
    </source>
</evidence>
<dbReference type="Gene3D" id="3.40.50.2300">
    <property type="match status" value="1"/>
</dbReference>
<dbReference type="GO" id="GO:0009401">
    <property type="term" value="P:phosphoenolpyruvate-dependent sugar phosphotransferase system"/>
    <property type="evidence" value="ECO:0007669"/>
    <property type="project" value="UniProtKB-KW"/>
</dbReference>
<dbReference type="STRING" id="84035.SAMN05660742_1073"/>
<accession>A0A1H6YTD8</accession>
<evidence type="ECO:0000256" key="2">
    <source>
        <dbReference type="ARBA" id="ARBA00022553"/>
    </source>
</evidence>
<dbReference type="AlphaFoldDB" id="A0A1H6YTD8"/>
<dbReference type="EMBL" id="FNZK01000007">
    <property type="protein sequence ID" value="SEJ40560.1"/>
    <property type="molecule type" value="Genomic_DNA"/>
</dbReference>